<sequence>MLAHGCLDNEWISTRSSEGQQGNREAQLGMPMCFKIGARYYIYTLILVPAVAAVLWPALSFNTVIFLASYHQFEDYKCCRNLQLIIHKYTDKSHPHDPKLARINLNLILLNPNHPSTSTVKSFQVNSRI</sequence>
<reference evidence="2" key="2">
    <citation type="journal article" date="2015" name="Data Brief">
        <title>Shoot transcriptome of the giant reed, Arundo donax.</title>
        <authorList>
            <person name="Barrero R.A."/>
            <person name="Guerrero F.D."/>
            <person name="Moolhuijzen P."/>
            <person name="Goolsby J.A."/>
            <person name="Tidwell J."/>
            <person name="Bellgard S.E."/>
            <person name="Bellgard M.I."/>
        </authorList>
    </citation>
    <scope>NUCLEOTIDE SEQUENCE</scope>
    <source>
        <tissue evidence="2">Shoot tissue taken approximately 20 cm above the soil surface</tissue>
    </source>
</reference>
<dbReference type="AlphaFoldDB" id="A0A0A9CPN7"/>
<dbReference type="EMBL" id="GBRH01220364">
    <property type="protein sequence ID" value="JAD77531.1"/>
    <property type="molecule type" value="Transcribed_RNA"/>
</dbReference>
<organism evidence="2">
    <name type="scientific">Arundo donax</name>
    <name type="common">Giant reed</name>
    <name type="synonym">Donax arundinaceus</name>
    <dbReference type="NCBI Taxonomy" id="35708"/>
    <lineage>
        <taxon>Eukaryota</taxon>
        <taxon>Viridiplantae</taxon>
        <taxon>Streptophyta</taxon>
        <taxon>Embryophyta</taxon>
        <taxon>Tracheophyta</taxon>
        <taxon>Spermatophyta</taxon>
        <taxon>Magnoliopsida</taxon>
        <taxon>Liliopsida</taxon>
        <taxon>Poales</taxon>
        <taxon>Poaceae</taxon>
        <taxon>PACMAD clade</taxon>
        <taxon>Arundinoideae</taxon>
        <taxon>Arundineae</taxon>
        <taxon>Arundo</taxon>
    </lineage>
</organism>
<evidence type="ECO:0000256" key="1">
    <source>
        <dbReference type="SAM" id="Phobius"/>
    </source>
</evidence>
<feature type="transmembrane region" description="Helical" evidence="1">
    <location>
        <begin position="40"/>
        <end position="59"/>
    </location>
</feature>
<keyword evidence="1" id="KW-1133">Transmembrane helix</keyword>
<name>A0A0A9CPN7_ARUDO</name>
<protein>
    <submittedName>
        <fullName evidence="2">Uncharacterized protein</fullName>
    </submittedName>
</protein>
<proteinExistence type="predicted"/>
<keyword evidence="1" id="KW-0472">Membrane</keyword>
<evidence type="ECO:0000313" key="2">
    <source>
        <dbReference type="EMBL" id="JAD77531.1"/>
    </source>
</evidence>
<accession>A0A0A9CPN7</accession>
<keyword evidence="1" id="KW-0812">Transmembrane</keyword>
<reference evidence="2" key="1">
    <citation type="submission" date="2014-09" db="EMBL/GenBank/DDBJ databases">
        <authorList>
            <person name="Magalhaes I.L.F."/>
            <person name="Oliveira U."/>
            <person name="Santos F.R."/>
            <person name="Vidigal T.H.D.A."/>
            <person name="Brescovit A.D."/>
            <person name="Santos A.J."/>
        </authorList>
    </citation>
    <scope>NUCLEOTIDE SEQUENCE</scope>
    <source>
        <tissue evidence="2">Shoot tissue taken approximately 20 cm above the soil surface</tissue>
    </source>
</reference>